<keyword evidence="2" id="KW-0732">Signal</keyword>
<feature type="domain" description="Polysaccharide lyase family 8 central" evidence="5">
    <location>
        <begin position="373"/>
        <end position="641"/>
    </location>
</feature>
<evidence type="ECO:0000313" key="8">
    <source>
        <dbReference type="EMBL" id="MST91160.1"/>
    </source>
</evidence>
<dbReference type="InterPro" id="IPR003159">
    <property type="entry name" value="Lyase_8_central_dom"/>
</dbReference>
<comment type="similarity">
    <text evidence="1">Belongs to the polysaccharide lyase 8 family.</text>
</comment>
<proteinExistence type="inferred from homology"/>
<dbReference type="EMBL" id="VUNJ01000003">
    <property type="protein sequence ID" value="MST91160.1"/>
    <property type="molecule type" value="Genomic_DNA"/>
</dbReference>
<dbReference type="Gene3D" id="1.50.10.100">
    <property type="entry name" value="Chondroitin AC/alginate lyase"/>
    <property type="match status" value="1"/>
</dbReference>
<dbReference type="Pfam" id="PF02278">
    <property type="entry name" value="Lyase_8"/>
    <property type="match status" value="1"/>
</dbReference>
<dbReference type="PANTHER" id="PTHR38481:SF1">
    <property type="entry name" value="HYALURONATE LYASE"/>
    <property type="match status" value="1"/>
</dbReference>
<dbReference type="InterPro" id="IPR038970">
    <property type="entry name" value="Lyase_8"/>
</dbReference>
<feature type="domain" description="Polysaccharide lyase 8 N-terminal alpha-helical" evidence="7">
    <location>
        <begin position="56"/>
        <end position="324"/>
    </location>
</feature>
<feature type="domain" description="Polysaccharide lyase family 8 C-terminal" evidence="6">
    <location>
        <begin position="655"/>
        <end position="716"/>
    </location>
</feature>
<reference evidence="8 9" key="1">
    <citation type="submission" date="2019-08" db="EMBL/GenBank/DDBJ databases">
        <title>In-depth cultivation of the pig gut microbiome towards novel bacterial diversity and tailored functional studies.</title>
        <authorList>
            <person name="Wylensek D."/>
            <person name="Hitch T.C.A."/>
            <person name="Clavel T."/>
        </authorList>
    </citation>
    <scope>NUCLEOTIDE SEQUENCE [LARGE SCALE GENOMIC DNA]</scope>
    <source>
        <strain evidence="8 9">WCA3-601-WT-6J</strain>
    </source>
</reference>
<dbReference type="Gene3D" id="2.70.98.10">
    <property type="match status" value="1"/>
</dbReference>
<protein>
    <recommendedName>
        <fullName evidence="10">Polysaccharide lyase 8 family protein</fullName>
    </recommendedName>
</protein>
<dbReference type="GO" id="GO:0030246">
    <property type="term" value="F:carbohydrate binding"/>
    <property type="evidence" value="ECO:0007669"/>
    <property type="project" value="InterPro"/>
</dbReference>
<dbReference type="Proteomes" id="UP000431913">
    <property type="component" value="Unassembled WGS sequence"/>
</dbReference>
<comment type="caution">
    <text evidence="8">The sequence shown here is derived from an EMBL/GenBank/DDBJ whole genome shotgun (WGS) entry which is preliminary data.</text>
</comment>
<dbReference type="InterPro" id="IPR014718">
    <property type="entry name" value="GH-type_carb-bd"/>
</dbReference>
<organism evidence="8 9">
    <name type="scientific">Ruthenibacterium lactatiformans</name>
    <dbReference type="NCBI Taxonomy" id="1550024"/>
    <lineage>
        <taxon>Bacteria</taxon>
        <taxon>Bacillati</taxon>
        <taxon>Bacillota</taxon>
        <taxon>Clostridia</taxon>
        <taxon>Eubacteriales</taxon>
        <taxon>Oscillospiraceae</taxon>
        <taxon>Ruthenibacterium</taxon>
    </lineage>
</organism>
<dbReference type="PANTHER" id="PTHR38481">
    <property type="entry name" value="HYALURONATE LYASE"/>
    <property type="match status" value="1"/>
</dbReference>
<dbReference type="InterPro" id="IPR008929">
    <property type="entry name" value="Chondroitin_lyas"/>
</dbReference>
<dbReference type="GO" id="GO:0016837">
    <property type="term" value="F:carbon-oxygen lyase activity, acting on polysaccharides"/>
    <property type="evidence" value="ECO:0007669"/>
    <property type="project" value="UniProtKB-ARBA"/>
</dbReference>
<dbReference type="InterPro" id="IPR012970">
    <property type="entry name" value="Lyase_8_alpha_N"/>
</dbReference>
<evidence type="ECO:0000313" key="9">
    <source>
        <dbReference type="Proteomes" id="UP000431913"/>
    </source>
</evidence>
<feature type="active site" evidence="4">
    <location>
        <position position="231"/>
    </location>
</feature>
<evidence type="ECO:0000256" key="3">
    <source>
        <dbReference type="ARBA" id="ARBA00023239"/>
    </source>
</evidence>
<dbReference type="GO" id="GO:0005576">
    <property type="term" value="C:extracellular region"/>
    <property type="evidence" value="ECO:0007669"/>
    <property type="project" value="InterPro"/>
</dbReference>
<gene>
    <name evidence="8" type="ORF">FYJ76_04290</name>
</gene>
<dbReference type="SUPFAM" id="SSF49863">
    <property type="entry name" value="Hyaluronate lyase-like, C-terminal domain"/>
    <property type="match status" value="1"/>
</dbReference>
<evidence type="ECO:0000256" key="1">
    <source>
        <dbReference type="ARBA" id="ARBA00006699"/>
    </source>
</evidence>
<evidence type="ECO:0000259" key="7">
    <source>
        <dbReference type="Pfam" id="PF08124"/>
    </source>
</evidence>
<evidence type="ECO:0008006" key="10">
    <source>
        <dbReference type="Google" id="ProtNLM"/>
    </source>
</evidence>
<evidence type="ECO:0000259" key="6">
    <source>
        <dbReference type="Pfam" id="PF02884"/>
    </source>
</evidence>
<evidence type="ECO:0000256" key="4">
    <source>
        <dbReference type="PIRSR" id="PIRSR638970-1"/>
    </source>
</evidence>
<name>A0A6I2U766_9FIRM</name>
<feature type="active site" evidence="4">
    <location>
        <position position="286"/>
    </location>
</feature>
<keyword evidence="3" id="KW-0456">Lyase</keyword>
<dbReference type="GO" id="GO:0005975">
    <property type="term" value="P:carbohydrate metabolic process"/>
    <property type="evidence" value="ECO:0007669"/>
    <property type="project" value="InterPro"/>
</dbReference>
<dbReference type="Pfam" id="PF02884">
    <property type="entry name" value="Lyase_8_C"/>
    <property type="match status" value="1"/>
</dbReference>
<evidence type="ECO:0000256" key="2">
    <source>
        <dbReference type="ARBA" id="ARBA00022729"/>
    </source>
</evidence>
<dbReference type="Pfam" id="PF08124">
    <property type="entry name" value="Lyase_8_N"/>
    <property type="match status" value="1"/>
</dbReference>
<dbReference type="AlphaFoldDB" id="A0A6I2U766"/>
<feature type="active site" evidence="4">
    <location>
        <position position="222"/>
    </location>
</feature>
<sequence>MTFEKYRKAYEKYLLGTAFNPDSPDGRTVRASLRIVLEESRKPAPRWVPMDTPAIHLRALAAAYRTPGMNQYHQPQVLEEVLHTFETLKKVYHQDTFGENSNIDNWWQVQVGNPLRILDTLVMLYDVLPQREEQILFWTDLILHYQNAYSVSNRNRSETGANLMWKCHVCLITGILRHDEKLIEWAKEQMPVMLQYSHKIHHPQAGSFYDDGFYPDGSFIQHYFTAYTGGYGKHLLNILAGLVYAFQDTDLNLLGEKETDFLCKALIDCYAPCMVDGRFLDIVRGREVSRWFYQDYICGRHIMRSLCYLVCALPQDKTRPLRALLKLWLSKADNRAKLCMDETAFAEYYVYPSLPEVVAQIDDEQPASEQWGHYHFGPMCKVVHRHGSWSAAISMFSKTTACYEYLAGESATCWHISDGVTYLYTTDIDQYNHNYYATVDMQRLPGTTVDRSLTRAQDPPYSWFMPESKNPCAFAGGVQIGYFGIVGMEYLGQGKHNERNLAVKKSWFFLGDEIVCLGSGITSSTGDTIETTVLNHRLIPGGENLLTTQSYTGPCRELPAGVLTGNTLHLAGNNGPGSDIGVVLGDTQQVELLFSHRLGSWNSAVPQPGFVDENDFFTMWYAHGSYPENASYHYTLLPGVSAAQTAAYAADPKAEVLAHTTGIHAVRHKNTGCMGFLFWDEKGGSFADIAVNAQACIMTRQMGTEWILAVSDPTKEDALLEVTVQCSAQGVVRADDGIEVVALSPLTIRVDTTGQNGNTLALVVQK</sequence>
<accession>A0A6I2U766</accession>
<dbReference type="InterPro" id="IPR004103">
    <property type="entry name" value="Lyase_8_C"/>
</dbReference>
<dbReference type="InterPro" id="IPR011071">
    <property type="entry name" value="Lyase_8-like_C"/>
</dbReference>
<dbReference type="SUPFAM" id="SSF48230">
    <property type="entry name" value="Chondroitin AC/alginate lyase"/>
    <property type="match status" value="1"/>
</dbReference>
<evidence type="ECO:0000259" key="5">
    <source>
        <dbReference type="Pfam" id="PF02278"/>
    </source>
</evidence>
<dbReference type="RefSeq" id="WP_154521737.1">
    <property type="nucleotide sequence ID" value="NZ_JAXVED010000011.1"/>
</dbReference>
<dbReference type="InterPro" id="IPR011013">
    <property type="entry name" value="Gal_mutarotase_sf_dom"/>
</dbReference>
<dbReference type="SUPFAM" id="SSF74650">
    <property type="entry name" value="Galactose mutarotase-like"/>
    <property type="match status" value="1"/>
</dbReference>
<dbReference type="Gene3D" id="2.60.220.10">
    <property type="entry name" value="Polysaccharide lyase family 8-like, C-terminal"/>
    <property type="match status" value="1"/>
</dbReference>